<reference evidence="9" key="1">
    <citation type="submission" date="2015-08" db="UniProtKB">
        <authorList>
            <consortium name="WormBaseParasite"/>
        </authorList>
    </citation>
    <scope>IDENTIFICATION</scope>
</reference>
<name>A0A0K0EGM2_STRER</name>
<protein>
    <submittedName>
        <fullName evidence="9 10">C2H2-type domain-containing protein</fullName>
    </submittedName>
</protein>
<dbReference type="InterPro" id="IPR050329">
    <property type="entry name" value="GLI_C2H2-zinc-finger"/>
</dbReference>
<evidence type="ECO:0000256" key="1">
    <source>
        <dbReference type="ARBA" id="ARBA00022723"/>
    </source>
</evidence>
<dbReference type="Proteomes" id="UP000035681">
    <property type="component" value="Unplaced"/>
</dbReference>
<accession>A0A0K0EGM2</accession>
<evidence type="ECO:0000313" key="8">
    <source>
        <dbReference type="Proteomes" id="UP000035681"/>
    </source>
</evidence>
<dbReference type="GO" id="GO:0000981">
    <property type="term" value="F:DNA-binding transcription factor activity, RNA polymerase II-specific"/>
    <property type="evidence" value="ECO:0007669"/>
    <property type="project" value="TreeGrafter"/>
</dbReference>
<keyword evidence="1" id="KW-0479">Metal-binding</keyword>
<dbReference type="PANTHER" id="PTHR19818">
    <property type="entry name" value="ZINC FINGER PROTEIN ZIC AND GLI"/>
    <property type="match status" value="1"/>
</dbReference>
<organism evidence="9">
    <name type="scientific">Strongyloides stercoralis</name>
    <name type="common">Threadworm</name>
    <dbReference type="NCBI Taxonomy" id="6248"/>
    <lineage>
        <taxon>Eukaryota</taxon>
        <taxon>Metazoa</taxon>
        <taxon>Ecdysozoa</taxon>
        <taxon>Nematoda</taxon>
        <taxon>Chromadorea</taxon>
        <taxon>Rhabditida</taxon>
        <taxon>Tylenchina</taxon>
        <taxon>Panagrolaimomorpha</taxon>
        <taxon>Strongyloidoidea</taxon>
        <taxon>Strongyloididae</taxon>
        <taxon>Strongyloides</taxon>
    </lineage>
</organism>
<dbReference type="PANTHER" id="PTHR19818:SF139">
    <property type="entry name" value="PAIR-RULE PROTEIN ODD-PAIRED"/>
    <property type="match status" value="1"/>
</dbReference>
<evidence type="ECO:0000313" key="9">
    <source>
        <dbReference type="WBParaSite" id="SSTP_0000863300.1"/>
    </source>
</evidence>
<keyword evidence="8" id="KW-1185">Reference proteome</keyword>
<keyword evidence="3 5" id="KW-0863">Zinc-finger</keyword>
<dbReference type="STRING" id="6248.A0A0K0EGM2"/>
<dbReference type="InterPro" id="IPR013087">
    <property type="entry name" value="Znf_C2H2_type"/>
</dbReference>
<dbReference type="AlphaFoldDB" id="A0A0K0EGM2"/>
<dbReference type="WBParaSite" id="TCONS_00016586.p1">
    <property type="protein sequence ID" value="TCONS_00016586.p1"/>
    <property type="gene ID" value="XLOC_011202"/>
</dbReference>
<dbReference type="GO" id="GO:0008270">
    <property type="term" value="F:zinc ion binding"/>
    <property type="evidence" value="ECO:0007669"/>
    <property type="project" value="UniProtKB-KW"/>
</dbReference>
<dbReference type="PROSITE" id="PS00028">
    <property type="entry name" value="ZINC_FINGER_C2H2_1"/>
    <property type="match status" value="2"/>
</dbReference>
<keyword evidence="2" id="KW-0677">Repeat</keyword>
<evidence type="ECO:0000256" key="2">
    <source>
        <dbReference type="ARBA" id="ARBA00022737"/>
    </source>
</evidence>
<feature type="domain" description="C2H2-type" evidence="7">
    <location>
        <begin position="657"/>
        <end position="687"/>
    </location>
</feature>
<dbReference type="WBParaSite" id="SSTP_0000863300.1">
    <property type="protein sequence ID" value="SSTP_0000863300.1"/>
    <property type="gene ID" value="SSTP_0000863300"/>
</dbReference>
<dbReference type="GO" id="GO:0005634">
    <property type="term" value="C:nucleus"/>
    <property type="evidence" value="ECO:0007669"/>
    <property type="project" value="UniProtKB-ARBA"/>
</dbReference>
<evidence type="ECO:0000256" key="5">
    <source>
        <dbReference type="PROSITE-ProRule" id="PRU00042"/>
    </source>
</evidence>
<evidence type="ECO:0000256" key="4">
    <source>
        <dbReference type="ARBA" id="ARBA00022833"/>
    </source>
</evidence>
<sequence length="1042" mass="122676">MSYYPRYEVVDHFEDSLDAFYRNNKIIPLQTDPVTDIDDGIQHNSQQNVNEFCQYENHESFQQKDQFNDQQNLCNTTQQIVQQNISQIIQDNDSSNSQAANIYNIQDNINHNYYENNQRNFQIPTVHDIHFTPESNNISLYVNNNISGNHIQYNSHFSIPQNVQNQFNQSIMIVEDDQNKLCCHNNVSNNKESVGDVYNNLTKKFPTSKEIQNQYNYINQEFSSIEVNSYNNIHHKTSTVQYTQSDINYINDGFIATEGIQNQIENNELLYEEEMEEEFINVDNEIPSLKNIDNDLDNVNDIKNTIIRYETVEKNANTFEDESFKIFYKYNSPYYNSTPGTGNYIPIQEDNIPKNDIINKCRNDIIKPNSIYILSENKKVSQSTSQYSQNHDKLDCTIDKKNVFIQDKHFSLNNSNVNIPSSVINNLNLNDEILPNNVQLNSIDNGHYKNKKENSKSRKRQQKIITNNYSDKESSNSECEQKNKKVKIDIKISHRLKSLRDSISLKNVITSNGSEYTDYFCRWNNCDYVTNDVETLYKHVCTTHTTEDDYIYCQWGSCLVDDLKNTSLHIPTRVSMENYFDHMYSHTHMKQFFCDNEKCNSNGFYTKSKLEKHIRECYHTKNIHICRDSLCLTTFTTGKARLAHENKFHIKTEPVIYHCPVYKCNKAFPDNSSLHRHIRLSHGNKAFELIQYLKHKSSNEKQTNKVLGLLTNRVTNHLNEELFKQQYTNENGCRNLLKYYDCLDVCVHKEYNSIKNLLLRMMSDIKDNKLKAPINAFIKKYINNFKTNDRIIILEETFINRLSKIIFKNLKISNYPIIPSSVHDENQEREAELKMTKKFLFKKLEDDEKVRETKLYSFKRTDDIDYTFKKMPDQLTEDDKCTKETIFIEQEIIGFGQPINNINLDDHKFITISACNNPISRRNHEKTRNGINSPTLKNHDTNEFCPGYLIRVLNDYKKYLNSSKGKNFLEYKNKLPFHTKIPEEYNDDTKRKKSTDKFKEKIKNDSFVKETNRKDKKECTVIVMDDTDTEEIIKEMNNLENS</sequence>
<feature type="region of interest" description="Disordered" evidence="6">
    <location>
        <begin position="444"/>
        <end position="480"/>
    </location>
</feature>
<evidence type="ECO:0000313" key="10">
    <source>
        <dbReference type="WBParaSite" id="TCONS_00016586.p1"/>
    </source>
</evidence>
<dbReference type="Gene3D" id="3.30.160.60">
    <property type="entry name" value="Classic Zinc Finger"/>
    <property type="match status" value="1"/>
</dbReference>
<keyword evidence="4" id="KW-0862">Zinc</keyword>
<dbReference type="PROSITE" id="PS50157">
    <property type="entry name" value="ZINC_FINGER_C2H2_2"/>
    <property type="match status" value="1"/>
</dbReference>
<evidence type="ECO:0000256" key="3">
    <source>
        <dbReference type="ARBA" id="ARBA00022771"/>
    </source>
</evidence>
<evidence type="ECO:0000259" key="7">
    <source>
        <dbReference type="PROSITE" id="PS50157"/>
    </source>
</evidence>
<dbReference type="GO" id="GO:0010604">
    <property type="term" value="P:positive regulation of macromolecule metabolic process"/>
    <property type="evidence" value="ECO:0007669"/>
    <property type="project" value="UniProtKB-ARBA"/>
</dbReference>
<proteinExistence type="predicted"/>
<dbReference type="GO" id="GO:0000978">
    <property type="term" value="F:RNA polymerase II cis-regulatory region sequence-specific DNA binding"/>
    <property type="evidence" value="ECO:0007669"/>
    <property type="project" value="TreeGrafter"/>
</dbReference>
<dbReference type="SMART" id="SM00355">
    <property type="entry name" value="ZnF_C2H2"/>
    <property type="match status" value="4"/>
</dbReference>
<feature type="compositionally biased region" description="Basic and acidic residues" evidence="6">
    <location>
        <begin position="470"/>
        <end position="480"/>
    </location>
</feature>
<evidence type="ECO:0000256" key="6">
    <source>
        <dbReference type="SAM" id="MobiDB-lite"/>
    </source>
</evidence>